<dbReference type="GO" id="GO:0006310">
    <property type="term" value="P:DNA recombination"/>
    <property type="evidence" value="ECO:0007669"/>
    <property type="project" value="UniProtKB-KW"/>
</dbReference>
<dbReference type="InterPro" id="IPR013762">
    <property type="entry name" value="Integrase-like_cat_sf"/>
</dbReference>
<dbReference type="PROSITE" id="PS51898">
    <property type="entry name" value="TYR_RECOMBINASE"/>
    <property type="match status" value="1"/>
</dbReference>
<dbReference type="Proteomes" id="UP000037267">
    <property type="component" value="Unassembled WGS sequence"/>
</dbReference>
<accession>A0A0L0WER2</accession>
<dbReference type="SUPFAM" id="SSF56349">
    <property type="entry name" value="DNA breaking-rejoining enzymes"/>
    <property type="match status" value="1"/>
</dbReference>
<comment type="caution">
    <text evidence="3">The sequence shown here is derived from an EMBL/GenBank/DDBJ whole genome shotgun (WGS) entry which is preliminary data.</text>
</comment>
<dbReference type="PANTHER" id="PTHR30349:SF91">
    <property type="entry name" value="INTA PROTEIN"/>
    <property type="match status" value="1"/>
</dbReference>
<evidence type="ECO:0000256" key="1">
    <source>
        <dbReference type="ARBA" id="ARBA00023172"/>
    </source>
</evidence>
<dbReference type="PANTHER" id="PTHR30349">
    <property type="entry name" value="PHAGE INTEGRASE-RELATED"/>
    <property type="match status" value="1"/>
</dbReference>
<dbReference type="Gene3D" id="1.10.443.10">
    <property type="entry name" value="Intergrase catalytic core"/>
    <property type="match status" value="1"/>
</dbReference>
<evidence type="ECO:0000313" key="3">
    <source>
        <dbReference type="EMBL" id="KNF09941.1"/>
    </source>
</evidence>
<name>A0A0L0WER2_GOTPU</name>
<organism evidence="3 4">
    <name type="scientific">Gottschalkia purinilytica</name>
    <name type="common">Clostridium purinilyticum</name>
    <dbReference type="NCBI Taxonomy" id="1503"/>
    <lineage>
        <taxon>Bacteria</taxon>
        <taxon>Bacillati</taxon>
        <taxon>Bacillota</taxon>
        <taxon>Tissierellia</taxon>
        <taxon>Tissierellales</taxon>
        <taxon>Gottschalkiaceae</taxon>
        <taxon>Gottschalkia</taxon>
    </lineage>
</organism>
<dbReference type="OrthoDB" id="9803188at2"/>
<evidence type="ECO:0000259" key="2">
    <source>
        <dbReference type="PROSITE" id="PS51898"/>
    </source>
</evidence>
<reference evidence="4" key="1">
    <citation type="submission" date="2015-07" db="EMBL/GenBank/DDBJ databases">
        <title>Draft genome sequence of the purine-degrading Gottschalkia purinilyticum DSM 1384 (formerly Clostridium purinilyticum).</title>
        <authorList>
            <person name="Poehlein A."/>
            <person name="Schiel-Bengelsdorf B."/>
            <person name="Bengelsdorf F.R."/>
            <person name="Daniel R."/>
            <person name="Duerre P."/>
        </authorList>
    </citation>
    <scope>NUCLEOTIDE SEQUENCE [LARGE SCALE GENOMIC DNA]</scope>
    <source>
        <strain evidence="4">DSM 1384</strain>
    </source>
</reference>
<gene>
    <name evidence="3" type="primary">xerD1</name>
    <name evidence="3" type="ORF">CLPU_1c01060</name>
</gene>
<dbReference type="AlphaFoldDB" id="A0A0L0WER2"/>
<dbReference type="RefSeq" id="WP_050353678.1">
    <property type="nucleotide sequence ID" value="NZ_LGSS01000001.1"/>
</dbReference>
<dbReference type="GO" id="GO:0003677">
    <property type="term" value="F:DNA binding"/>
    <property type="evidence" value="ECO:0007669"/>
    <property type="project" value="InterPro"/>
</dbReference>
<feature type="domain" description="Tyr recombinase" evidence="2">
    <location>
        <begin position="1"/>
        <end position="99"/>
    </location>
</feature>
<evidence type="ECO:0000313" key="4">
    <source>
        <dbReference type="Proteomes" id="UP000037267"/>
    </source>
</evidence>
<dbReference type="InterPro" id="IPR050090">
    <property type="entry name" value="Tyrosine_recombinase_XerCD"/>
</dbReference>
<keyword evidence="1" id="KW-0233">DNA recombination</keyword>
<protein>
    <submittedName>
        <fullName evidence="3">Site-specific recombinase XerD</fullName>
    </submittedName>
</protein>
<dbReference type="STRING" id="1503.CLPU_1c01060"/>
<dbReference type="Pfam" id="PF00589">
    <property type="entry name" value="Phage_integrase"/>
    <property type="match status" value="1"/>
</dbReference>
<dbReference type="GO" id="GO:0015074">
    <property type="term" value="P:DNA integration"/>
    <property type="evidence" value="ECO:0007669"/>
    <property type="project" value="InterPro"/>
</dbReference>
<dbReference type="InterPro" id="IPR011010">
    <property type="entry name" value="DNA_brk_join_enz"/>
</dbReference>
<sequence length="99" mass="11432">MKHKSKQVQEKLRIGKYYNENDLVFCNIDGIPINPTTITTRFKSILKKVRLEDTRFHDLGHSFATLLLETNEHPKVVQELLGHSSITATLDIYSHVSIR</sequence>
<dbReference type="InterPro" id="IPR002104">
    <property type="entry name" value="Integrase_catalytic"/>
</dbReference>
<proteinExistence type="predicted"/>
<dbReference type="EMBL" id="LGSS01000001">
    <property type="protein sequence ID" value="KNF09941.1"/>
    <property type="molecule type" value="Genomic_DNA"/>
</dbReference>
<keyword evidence="4" id="KW-1185">Reference proteome</keyword>